<protein>
    <submittedName>
        <fullName evidence="2">Inflammation modulator 1</fullName>
    </submittedName>
</protein>
<sequence length="304" mass="34530">MKLLLLLAILGAAAAAEQTPWSPWRWWPFSSSDSAAAEPHWNTLKVGWGINPLTSFQSLPRTRSEAVKQGWTMYGRTTCAGTYWQGLRMIYQDDPAVILLFDRNGFIAGMQMGVKQSDLPADRSIPARDVIPPWVQDRNNDMWLITTYFIRPDTICTVGRTATEFQAKGTGADLYLQTGASPRTDFVIIPKYEKDLEGTDWTPGKCFWTMGKHYFKNLRENMRCEELYPLFPLYNEGKLNAFGLLIGASVPSPTSRYESPIASKTFYQLFMTPVPKCLQSHTEEKGMTTLHVFLENDPRLNNFC</sequence>
<proteinExistence type="evidence at transcript level"/>
<keyword evidence="1" id="KW-0732">Signal</keyword>
<feature type="signal peptide" evidence="1">
    <location>
        <begin position="1"/>
        <end position="15"/>
    </location>
</feature>
<evidence type="ECO:0000313" key="2">
    <source>
        <dbReference type="EMBL" id="QKE45441.1"/>
    </source>
</evidence>
<name>A0A7D3U8L4_9BRAN</name>
<reference evidence="2" key="1">
    <citation type="submission" date="2019-09" db="EMBL/GenBank/DDBJ databases">
        <authorList>
            <person name="Qu B."/>
        </authorList>
    </citation>
    <scope>NUCLEOTIDE SEQUENCE</scope>
</reference>
<dbReference type="AlphaFoldDB" id="A0A7D3U8L4"/>
<feature type="chain" id="PRO_5027782664" evidence="1">
    <location>
        <begin position="16"/>
        <end position="304"/>
    </location>
</feature>
<accession>A0A7D3U8L4</accession>
<organism evidence="2">
    <name type="scientific">Branchiostoma japonicum</name>
    <name type="common">Japanese lancelet</name>
    <dbReference type="NCBI Taxonomy" id="373177"/>
    <lineage>
        <taxon>Eukaryota</taxon>
        <taxon>Metazoa</taxon>
        <taxon>Chordata</taxon>
        <taxon>Cephalochordata</taxon>
        <taxon>Leptocardii</taxon>
        <taxon>Amphioxiformes</taxon>
        <taxon>Branchiostomatidae</taxon>
        <taxon>Branchiostoma</taxon>
    </lineage>
</organism>
<dbReference type="EMBL" id="MN496148">
    <property type="protein sequence ID" value="QKE45441.1"/>
    <property type="molecule type" value="mRNA"/>
</dbReference>
<evidence type="ECO:0000256" key="1">
    <source>
        <dbReference type="SAM" id="SignalP"/>
    </source>
</evidence>